<dbReference type="Pfam" id="PF08843">
    <property type="entry name" value="AbiEii"/>
    <property type="match status" value="1"/>
</dbReference>
<dbReference type="InterPro" id="IPR014942">
    <property type="entry name" value="AbiEii"/>
</dbReference>
<proteinExistence type="predicted"/>
<dbReference type="Gene3D" id="3.10.450.620">
    <property type="entry name" value="JHP933, nucleotidyltransferase-like core domain"/>
    <property type="match status" value="1"/>
</dbReference>
<dbReference type="RefSeq" id="WP_062422935.1">
    <property type="nucleotide sequence ID" value="NZ_BBYA01000011.1"/>
</dbReference>
<dbReference type="EMBL" id="LGCK01000012">
    <property type="protein sequence ID" value="KPL71176.1"/>
    <property type="molecule type" value="Genomic_DNA"/>
</dbReference>
<organism evidence="1 2">
    <name type="scientific">Leptolinea tardivitalis</name>
    <dbReference type="NCBI Taxonomy" id="229920"/>
    <lineage>
        <taxon>Bacteria</taxon>
        <taxon>Bacillati</taxon>
        <taxon>Chloroflexota</taxon>
        <taxon>Anaerolineae</taxon>
        <taxon>Anaerolineales</taxon>
        <taxon>Anaerolineaceae</taxon>
        <taxon>Leptolinea</taxon>
    </lineage>
</organism>
<name>A0A0P6WMN8_9CHLR</name>
<comment type="caution">
    <text evidence="1">The sequence shown here is derived from an EMBL/GenBank/DDBJ whole genome shotgun (WGS) entry which is preliminary data.</text>
</comment>
<evidence type="ECO:0000313" key="2">
    <source>
        <dbReference type="Proteomes" id="UP000050430"/>
    </source>
</evidence>
<evidence type="ECO:0000313" key="1">
    <source>
        <dbReference type="EMBL" id="KPL71176.1"/>
    </source>
</evidence>
<dbReference type="OrthoDB" id="9780929at2"/>
<gene>
    <name evidence="1" type="ORF">ADM99_13075</name>
</gene>
<sequence length="224" mass="26343">MLTQIQAQKFAVENQTVVDNILKEHFQMNLLDLLFNAPFEQNLVFKGGTCLRLAYGSFRFSEDLDFSILADIPFSEFLQVIQKVTTIMPGAEIKDIYNKRNTLYARVICMVEYRPIPIGIKVEVNKNASDFEHTIRMITSPFNNLSVLGRVYSLESILKDKMRIMTNGERRDPRDLFDAWYIHQKVGRDFDIPEEFKYSRKELMDSLFHFIPQNQRKVIELFVR</sequence>
<evidence type="ECO:0008006" key="3">
    <source>
        <dbReference type="Google" id="ProtNLM"/>
    </source>
</evidence>
<accession>A0A0P6WMN8</accession>
<dbReference type="STRING" id="229920.ADM99_13075"/>
<keyword evidence="2" id="KW-1185">Reference proteome</keyword>
<dbReference type="Proteomes" id="UP000050430">
    <property type="component" value="Unassembled WGS sequence"/>
</dbReference>
<dbReference type="AlphaFoldDB" id="A0A0P6WMN8"/>
<reference evidence="1 2" key="1">
    <citation type="submission" date="2015-07" db="EMBL/GenBank/DDBJ databases">
        <title>Genome sequence of Leptolinea tardivitalis DSM 16556.</title>
        <authorList>
            <person name="Hemp J."/>
            <person name="Ward L.M."/>
            <person name="Pace L.A."/>
            <person name="Fischer W.W."/>
        </authorList>
    </citation>
    <scope>NUCLEOTIDE SEQUENCE [LARGE SCALE GENOMIC DNA]</scope>
    <source>
        <strain evidence="1 2">YMTK-2</strain>
    </source>
</reference>
<protein>
    <recommendedName>
        <fullName evidence="3">Nucleotidyl transferase AbiEii/AbiGii toxin family protein</fullName>
    </recommendedName>
</protein>